<reference evidence="7 8" key="1">
    <citation type="submission" date="2019-12" db="EMBL/GenBank/DDBJ databases">
        <title>Defluviitalea raffinosedens, isolated from a biogas fermenter, genome sequencing and characterization.</title>
        <authorList>
            <person name="Rettenmaier R."/>
            <person name="Schneider M."/>
            <person name="Neuhaus K."/>
            <person name="Liebl W."/>
            <person name="Zverlov V."/>
        </authorList>
    </citation>
    <scope>NUCLEOTIDE SEQUENCE [LARGE SCALE GENOMIC DNA]</scope>
    <source>
        <strain evidence="7 8">249c-K6</strain>
    </source>
</reference>
<gene>
    <name evidence="7" type="ORF">GND95_09050</name>
</gene>
<feature type="transmembrane region" description="Helical" evidence="6">
    <location>
        <begin position="37"/>
        <end position="59"/>
    </location>
</feature>
<sequence length="370" mass="41516">MLREYLHALLFIFIAEMGDKTQILAMMFATKYKMRQVLLGVFIGSLLNHGVAVLFGTFIGGMIPANVLQIIAGSAFIFFALWSLKEEDDEDEEESTRKLGPVLTVAAAFFIGELGDKTQLTAITLSVDAAHPFFILLGTVSGMLLTSGVGIIVGSKIGDKIPELLMKFIAYGLFLVFGSMKLYTSLPDRYVNAFTISGFVIFIVIVSAFLIKPLLEKKKKGEKSLYQKTAITLYEYMNQMKNNIENICLGEGTCGHCQGKNCIVGYTKDMIKEGIEQGAITSKIESDNHEIWAKKAFDHAKIIDSLKFTLMYLMDHYQDLQKREMTNAIRNSLEMALFEETLEFDGDIHAYLEHIKEKNPFIMEELKKGL</sequence>
<evidence type="ECO:0000256" key="4">
    <source>
        <dbReference type="ARBA" id="ARBA00022989"/>
    </source>
</evidence>
<dbReference type="EMBL" id="WSLF01000007">
    <property type="protein sequence ID" value="KAE9633789.1"/>
    <property type="molecule type" value="Genomic_DNA"/>
</dbReference>
<dbReference type="GO" id="GO:0016020">
    <property type="term" value="C:membrane"/>
    <property type="evidence" value="ECO:0007669"/>
    <property type="project" value="UniProtKB-SubCell"/>
</dbReference>
<proteinExistence type="inferred from homology"/>
<evidence type="ECO:0000313" key="7">
    <source>
        <dbReference type="EMBL" id="KAE9633789.1"/>
    </source>
</evidence>
<evidence type="ECO:0000256" key="1">
    <source>
        <dbReference type="ARBA" id="ARBA00004141"/>
    </source>
</evidence>
<keyword evidence="4 6" id="KW-1133">Transmembrane helix</keyword>
<feature type="transmembrane region" description="Helical" evidence="6">
    <location>
        <begin position="165"/>
        <end position="184"/>
    </location>
</feature>
<dbReference type="OrthoDB" id="9801356at2"/>
<feature type="transmembrane region" description="Helical" evidence="6">
    <location>
        <begin position="65"/>
        <end position="84"/>
    </location>
</feature>
<evidence type="ECO:0000313" key="8">
    <source>
        <dbReference type="Proteomes" id="UP000483018"/>
    </source>
</evidence>
<protein>
    <recommendedName>
        <fullName evidence="6">GDT1 family protein</fullName>
    </recommendedName>
</protein>
<comment type="subcellular location">
    <subcellularLocation>
        <location evidence="1 6">Membrane</location>
        <topology evidence="1 6">Multi-pass membrane protein</topology>
    </subcellularLocation>
</comment>
<dbReference type="Pfam" id="PF01169">
    <property type="entry name" value="GDT1"/>
    <property type="match status" value="2"/>
</dbReference>
<comment type="caution">
    <text evidence="7">The sequence shown here is derived from an EMBL/GenBank/DDBJ whole genome shotgun (WGS) entry which is preliminary data.</text>
</comment>
<dbReference type="PANTHER" id="PTHR12608">
    <property type="entry name" value="TRANSMEMBRANE PROTEIN HTP-1 RELATED"/>
    <property type="match status" value="1"/>
</dbReference>
<feature type="transmembrane region" description="Helical" evidence="6">
    <location>
        <begin position="190"/>
        <end position="211"/>
    </location>
</feature>
<name>A0A7C8HEB5_9FIRM</name>
<dbReference type="InterPro" id="IPR001727">
    <property type="entry name" value="GDT1-like"/>
</dbReference>
<comment type="similarity">
    <text evidence="2 6">Belongs to the GDT1 family.</text>
</comment>
<dbReference type="RefSeq" id="WP_158740612.1">
    <property type="nucleotide sequence ID" value="NZ_WSLF01000007.1"/>
</dbReference>
<organism evidence="7 8">
    <name type="scientific">Defluviitalea raffinosedens</name>
    <dbReference type="NCBI Taxonomy" id="1450156"/>
    <lineage>
        <taxon>Bacteria</taxon>
        <taxon>Bacillati</taxon>
        <taxon>Bacillota</taxon>
        <taxon>Clostridia</taxon>
        <taxon>Lachnospirales</taxon>
        <taxon>Defluviitaleaceae</taxon>
        <taxon>Defluviitalea</taxon>
    </lineage>
</organism>
<dbReference type="GO" id="GO:0046873">
    <property type="term" value="F:metal ion transmembrane transporter activity"/>
    <property type="evidence" value="ECO:0007669"/>
    <property type="project" value="InterPro"/>
</dbReference>
<evidence type="ECO:0000256" key="3">
    <source>
        <dbReference type="ARBA" id="ARBA00022692"/>
    </source>
</evidence>
<keyword evidence="8" id="KW-1185">Reference proteome</keyword>
<accession>A0A7C8HEB5</accession>
<keyword evidence="3 6" id="KW-0812">Transmembrane</keyword>
<evidence type="ECO:0000256" key="2">
    <source>
        <dbReference type="ARBA" id="ARBA00009190"/>
    </source>
</evidence>
<evidence type="ECO:0000256" key="5">
    <source>
        <dbReference type="ARBA" id="ARBA00023136"/>
    </source>
</evidence>
<evidence type="ECO:0000256" key="6">
    <source>
        <dbReference type="RuleBase" id="RU365102"/>
    </source>
</evidence>
<dbReference type="AlphaFoldDB" id="A0A7C8HEB5"/>
<keyword evidence="5 6" id="KW-0472">Membrane</keyword>
<dbReference type="PANTHER" id="PTHR12608:SF1">
    <property type="entry name" value="TRANSMEMBRANE PROTEIN 165"/>
    <property type="match status" value="1"/>
</dbReference>
<feature type="transmembrane region" description="Helical" evidence="6">
    <location>
        <begin position="132"/>
        <end position="153"/>
    </location>
</feature>
<dbReference type="Proteomes" id="UP000483018">
    <property type="component" value="Unassembled WGS sequence"/>
</dbReference>
<feature type="transmembrane region" description="Helical" evidence="6">
    <location>
        <begin position="96"/>
        <end position="112"/>
    </location>
</feature>